<dbReference type="PROSITE" id="PS00873">
    <property type="entry name" value="NA_ALANINE_SYMP"/>
    <property type="match status" value="1"/>
</dbReference>
<evidence type="ECO:0000256" key="2">
    <source>
        <dbReference type="ARBA" id="ARBA00009261"/>
    </source>
</evidence>
<dbReference type="PANTHER" id="PTHR30330">
    <property type="entry name" value="AGSS FAMILY TRANSPORTER, SODIUM-ALANINE"/>
    <property type="match status" value="1"/>
</dbReference>
<organism evidence="10 11">
    <name type="scientific">[Clostridium] methylpentosum DSM 5476</name>
    <dbReference type="NCBI Taxonomy" id="537013"/>
    <lineage>
        <taxon>Bacteria</taxon>
        <taxon>Bacillati</taxon>
        <taxon>Bacillota</taxon>
        <taxon>Clostridia</taxon>
        <taxon>Eubacteriales</taxon>
        <taxon>Oscillospiraceae</taxon>
        <taxon>Oscillospiraceae incertae sedis</taxon>
    </lineage>
</organism>
<comment type="caution">
    <text evidence="10">The sequence shown here is derived from an EMBL/GenBank/DDBJ whole genome shotgun (WGS) entry which is preliminary data.</text>
</comment>
<dbReference type="PANTHER" id="PTHR30330:SF3">
    <property type="entry name" value="TRANSCRIPTIONAL REGULATOR, LRP FAMILY"/>
    <property type="match status" value="1"/>
</dbReference>
<evidence type="ECO:0000256" key="8">
    <source>
        <dbReference type="ARBA" id="ARBA00023136"/>
    </source>
</evidence>
<proteinExistence type="inferred from homology"/>
<feature type="transmembrane region" description="Helical" evidence="9">
    <location>
        <begin position="73"/>
        <end position="97"/>
    </location>
</feature>
<feature type="transmembrane region" description="Helical" evidence="9">
    <location>
        <begin position="189"/>
        <end position="207"/>
    </location>
</feature>
<feature type="transmembrane region" description="Helical" evidence="9">
    <location>
        <begin position="149"/>
        <end position="169"/>
    </location>
</feature>
<dbReference type="Pfam" id="PF01235">
    <property type="entry name" value="Na_Ala_symp"/>
    <property type="match status" value="1"/>
</dbReference>
<keyword evidence="6 9" id="KW-0769">Symport</keyword>
<dbReference type="InterPro" id="IPR001463">
    <property type="entry name" value="Na/Ala_symport"/>
</dbReference>
<evidence type="ECO:0000256" key="1">
    <source>
        <dbReference type="ARBA" id="ARBA00004651"/>
    </source>
</evidence>
<protein>
    <submittedName>
        <fullName evidence="10">Amino acid carrier protein</fullName>
    </submittedName>
</protein>
<keyword evidence="8 9" id="KW-0472">Membrane</keyword>
<keyword evidence="4 9" id="KW-1003">Cell membrane</keyword>
<comment type="similarity">
    <text evidence="2 9">Belongs to the alanine or glycine:cation symporter (AGCS) (TC 2.A.25) family.</text>
</comment>
<dbReference type="HOGENOM" id="CLU_024867_1_2_9"/>
<evidence type="ECO:0000256" key="3">
    <source>
        <dbReference type="ARBA" id="ARBA00022448"/>
    </source>
</evidence>
<evidence type="ECO:0000313" key="10">
    <source>
        <dbReference type="EMBL" id="EEG30007.1"/>
    </source>
</evidence>
<reference evidence="10 11" key="1">
    <citation type="submission" date="2009-01" db="EMBL/GenBank/DDBJ databases">
        <authorList>
            <person name="Fulton L."/>
            <person name="Clifton S."/>
            <person name="Fulton B."/>
            <person name="Xu J."/>
            <person name="Minx P."/>
            <person name="Pepin K.H."/>
            <person name="Johnson M."/>
            <person name="Bhonagiri V."/>
            <person name="Nash W.E."/>
            <person name="Mardis E.R."/>
            <person name="Wilson R.K."/>
        </authorList>
    </citation>
    <scope>NUCLEOTIDE SEQUENCE [LARGE SCALE GENOMIC DNA]</scope>
    <source>
        <strain evidence="10 11">DSM 5476</strain>
    </source>
</reference>
<feature type="transmembrane region" description="Helical" evidence="9">
    <location>
        <begin position="20"/>
        <end position="37"/>
    </location>
</feature>
<dbReference type="FunFam" id="1.20.1740.10:FF:000004">
    <property type="entry name" value="Sodium:alanine symporter family protein"/>
    <property type="match status" value="1"/>
</dbReference>
<dbReference type="GO" id="GO:0005886">
    <property type="term" value="C:plasma membrane"/>
    <property type="evidence" value="ECO:0007669"/>
    <property type="project" value="UniProtKB-SubCell"/>
</dbReference>
<sequence>MSKLVELVERGNELVNQFVWGPVMLAVLLGLGVYLSIRTGFFQLTKFHLAMKTTIGSLFHKQKKAKKGGITPFQAVSTALAGTLGTGNIVGVSTAIVSGGPGAVFWMWVSAFFGMITKYAEVVLAIKFRRKNRKGEYVGGPMYYIEEGLHCKPLAMVFAFLCICASFGIGNMTQSNSVSEALGSTFHLNKLLVGITLAVFVGMVMLGGVKRIGKITERVVPFMGIFYTLFAVLVVFLNRDQLGEAFGLIFKYAFNVKAAAGGGAGYLISTAMRYGVSRGVFSNEAGLGSAPIAHAAADTESPVKQGMWGIFEVFFDTIVMCTLTTLVILTSGLWDCGATGATLTLAAFAKTLGLGASNIVSISMIFFAFATIIGWAYYGEKCIEYLFGTQRAVKTYRIVYVLFVVVGATTNLGLIWSISDSLNGMMAIPNIIAVTALSSVVIRETKEYCHPQFKKPTDIMH</sequence>
<feature type="transmembrane region" description="Helical" evidence="9">
    <location>
        <begin position="354"/>
        <end position="378"/>
    </location>
</feature>
<feature type="transmembrane region" description="Helical" evidence="9">
    <location>
        <begin position="103"/>
        <end position="128"/>
    </location>
</feature>
<dbReference type="Gene3D" id="1.20.1740.10">
    <property type="entry name" value="Amino acid/polyamine transporter I"/>
    <property type="match status" value="1"/>
</dbReference>
<evidence type="ECO:0000256" key="7">
    <source>
        <dbReference type="ARBA" id="ARBA00022989"/>
    </source>
</evidence>
<keyword evidence="3 9" id="KW-0813">Transport</keyword>
<dbReference type="STRING" id="537013.CLOSTMETH_02327"/>
<dbReference type="EMBL" id="ACEC01000077">
    <property type="protein sequence ID" value="EEG30007.1"/>
    <property type="molecule type" value="Genomic_DNA"/>
</dbReference>
<feature type="transmembrane region" description="Helical" evidence="9">
    <location>
        <begin position="313"/>
        <end position="334"/>
    </location>
</feature>
<keyword evidence="7 9" id="KW-1133">Transmembrane helix</keyword>
<dbReference type="Proteomes" id="UP000003340">
    <property type="component" value="Unassembled WGS sequence"/>
</dbReference>
<feature type="transmembrane region" description="Helical" evidence="9">
    <location>
        <begin position="398"/>
        <end position="418"/>
    </location>
</feature>
<dbReference type="eggNOG" id="COG1115">
    <property type="taxonomic scope" value="Bacteria"/>
</dbReference>
<keyword evidence="5 9" id="KW-0812">Transmembrane</keyword>
<feature type="transmembrane region" description="Helical" evidence="9">
    <location>
        <begin position="219"/>
        <end position="237"/>
    </location>
</feature>
<name>C0EEN8_9FIRM</name>
<accession>C0EEN8</accession>
<keyword evidence="11" id="KW-1185">Reference proteome</keyword>
<dbReference type="NCBIfam" id="TIGR00835">
    <property type="entry name" value="agcS"/>
    <property type="match status" value="1"/>
</dbReference>
<evidence type="ECO:0000256" key="5">
    <source>
        <dbReference type="ARBA" id="ARBA00022692"/>
    </source>
</evidence>
<gene>
    <name evidence="10" type="primary">agcS</name>
    <name evidence="10" type="ORF">CLOSTMETH_02327</name>
</gene>
<evidence type="ECO:0000256" key="6">
    <source>
        <dbReference type="ARBA" id="ARBA00022847"/>
    </source>
</evidence>
<reference evidence="10 11" key="2">
    <citation type="submission" date="2009-02" db="EMBL/GenBank/DDBJ databases">
        <title>Draft genome sequence of Clostridium methylpentosum (DSM 5476).</title>
        <authorList>
            <person name="Sudarsanam P."/>
            <person name="Ley R."/>
            <person name="Guruge J."/>
            <person name="Turnbaugh P.J."/>
            <person name="Mahowald M."/>
            <person name="Liep D."/>
            <person name="Gordon J."/>
        </authorList>
    </citation>
    <scope>NUCLEOTIDE SEQUENCE [LARGE SCALE GENOMIC DNA]</scope>
    <source>
        <strain evidence="10 11">DSM 5476</strain>
    </source>
</reference>
<evidence type="ECO:0000256" key="9">
    <source>
        <dbReference type="RuleBase" id="RU363064"/>
    </source>
</evidence>
<evidence type="ECO:0000313" key="11">
    <source>
        <dbReference type="Proteomes" id="UP000003340"/>
    </source>
</evidence>
<feature type="transmembrane region" description="Helical" evidence="9">
    <location>
        <begin position="249"/>
        <end position="268"/>
    </location>
</feature>
<dbReference type="GO" id="GO:0005283">
    <property type="term" value="F:amino acid:sodium symporter activity"/>
    <property type="evidence" value="ECO:0007669"/>
    <property type="project" value="InterPro"/>
</dbReference>
<feature type="transmembrane region" description="Helical" evidence="9">
    <location>
        <begin position="424"/>
        <end position="442"/>
    </location>
</feature>
<dbReference type="PRINTS" id="PR00175">
    <property type="entry name" value="NAALASMPORT"/>
</dbReference>
<evidence type="ECO:0000256" key="4">
    <source>
        <dbReference type="ARBA" id="ARBA00022475"/>
    </source>
</evidence>
<dbReference type="AlphaFoldDB" id="C0EEN8"/>
<comment type="subcellular location">
    <subcellularLocation>
        <location evidence="1 9">Cell membrane</location>
        <topology evidence="1 9">Multi-pass membrane protein</topology>
    </subcellularLocation>
</comment>